<dbReference type="Proteomes" id="UP000295530">
    <property type="component" value="Unassembled WGS sequence"/>
</dbReference>
<keyword evidence="5" id="KW-1185">Reference proteome</keyword>
<dbReference type="Gene3D" id="1.10.1790.10">
    <property type="entry name" value="PRD domain"/>
    <property type="match status" value="1"/>
</dbReference>
<dbReference type="PROSITE" id="PS51094">
    <property type="entry name" value="PTS_EIIA_TYPE_2"/>
    <property type="match status" value="1"/>
</dbReference>
<dbReference type="SUPFAM" id="SSF63520">
    <property type="entry name" value="PTS-regulatory domain, PRD"/>
    <property type="match status" value="1"/>
</dbReference>
<dbReference type="PROSITE" id="PS51372">
    <property type="entry name" value="PRD_2"/>
    <property type="match status" value="1"/>
</dbReference>
<reference evidence="4 5" key="1">
    <citation type="submission" date="2019-03" db="EMBL/GenBank/DDBJ databases">
        <title>Genomic analyses of the natural microbiome of Caenorhabditis elegans.</title>
        <authorList>
            <person name="Samuel B."/>
        </authorList>
    </citation>
    <scope>NUCLEOTIDE SEQUENCE [LARGE SCALE GENOMIC DNA]</scope>
    <source>
        <strain evidence="4 5">BIGb0156</strain>
    </source>
</reference>
<organism evidence="4 5">
    <name type="scientific">Scandinavium goeteborgense</name>
    <dbReference type="NCBI Taxonomy" id="1851514"/>
    <lineage>
        <taxon>Bacteria</taxon>
        <taxon>Pseudomonadati</taxon>
        <taxon>Pseudomonadota</taxon>
        <taxon>Gammaproteobacteria</taxon>
        <taxon>Enterobacterales</taxon>
        <taxon>Enterobacteriaceae</taxon>
        <taxon>Scandinavium</taxon>
    </lineage>
</organism>
<dbReference type="PANTHER" id="PTHR30185:SF14">
    <property type="entry name" value="STATIONARY PHASE-INDUCIBLE PROTEIN CSIE-RELATED"/>
    <property type="match status" value="1"/>
</dbReference>
<accession>A0A4R6DQT3</accession>
<dbReference type="InterPro" id="IPR016152">
    <property type="entry name" value="PTrfase/Anion_transptr"/>
</dbReference>
<proteinExistence type="predicted"/>
<evidence type="ECO:0000313" key="5">
    <source>
        <dbReference type="Proteomes" id="UP000295530"/>
    </source>
</evidence>
<feature type="domain" description="PRD" evidence="3">
    <location>
        <begin position="304"/>
        <end position="411"/>
    </location>
</feature>
<feature type="domain" description="PTS EIIA type-2" evidence="2">
    <location>
        <begin position="558"/>
        <end position="702"/>
    </location>
</feature>
<dbReference type="AlphaFoldDB" id="A0A4R6DQT3"/>
<evidence type="ECO:0000259" key="2">
    <source>
        <dbReference type="PROSITE" id="PS51094"/>
    </source>
</evidence>
<dbReference type="InterPro" id="IPR011608">
    <property type="entry name" value="PRD"/>
</dbReference>
<evidence type="ECO:0000313" key="4">
    <source>
        <dbReference type="EMBL" id="TDN47435.1"/>
    </source>
</evidence>
<dbReference type="InterPro" id="IPR050661">
    <property type="entry name" value="BglG_antiterminators"/>
</dbReference>
<dbReference type="InterPro" id="IPR002178">
    <property type="entry name" value="PTS_EIIA_type-2_dom"/>
</dbReference>
<evidence type="ECO:0000256" key="1">
    <source>
        <dbReference type="ARBA" id="ARBA00022737"/>
    </source>
</evidence>
<comment type="caution">
    <text evidence="4">The sequence shown here is derived from an EMBL/GenBank/DDBJ whole genome shotgun (WGS) entry which is preliminary data.</text>
</comment>
<sequence>MQLDHLAVDIIKKVAAEPGLSLRALCERLGLPQRNFYYRRIKIDDWLTGEGFSPLLIDRQHGLYLHELEVEFILKQLATLDKQGYKLCAEERRDHLLLNLVCSTLPLLTQQLSQINNVSRNTTLDDLNILKSELLHQHGLTLKVSKKEGYHVIGGQLELRLCIHQLLQRTLKYAQAQVEVRVEHVLREHLTGRGLCADQVRSALLVAIDQAESHLDCVFSDKDKRLLLYMMMFSLLDTLQGHYVEFTPAQIIALRSQPECLAAASLNACLSELLNISDIAGNTLFLTLLLSVSKKIASMPNGGAEDRRLTAGIQRLVEQFQALSGVYFSDVSNLVARLFSHLGPAIHRCLFNIKSENVLRDDVIQRYPLIFQLCRHAITGLEVEYEVTFNDDELSYITISFAAWLDRKPETGEQTVLLVTEGGVSSTAILENQLRNLTVLPLDIHHISYTKFIAQPLPLATRLVVSSIALPREKLCGVHHVLVKHMLSANEKIKLRNVLESRNDNVLQHELVSALVTAAANYAPLMKEVLHEEFSGIVQRYLHQVSAGGVEQEKRSLAFHLHGRVQFSAQRLEWRTAVRKAAKPLVDQHIIANDYAEGIIAHIEKSGLTMYLSPDVLLLHAAPPEELSAPALSLLQLKHPLHFDNCTQQISPQLIILLVPSADLSHIPLLSALNDLISDEAMLQQMLGAASLQEVLSVLSVSL</sequence>
<dbReference type="Pfam" id="PF00359">
    <property type="entry name" value="PTS_EIIA_2"/>
    <property type="match status" value="1"/>
</dbReference>
<dbReference type="EMBL" id="SNVX01000032">
    <property type="protein sequence ID" value="TDN47435.1"/>
    <property type="molecule type" value="Genomic_DNA"/>
</dbReference>
<dbReference type="PANTHER" id="PTHR30185">
    <property type="entry name" value="CRYPTIC BETA-GLUCOSIDE BGL OPERON ANTITERMINATOR"/>
    <property type="match status" value="1"/>
</dbReference>
<dbReference type="InterPro" id="IPR036634">
    <property type="entry name" value="PRD_sf"/>
</dbReference>
<name>A0A4R6DQT3_SCAGO</name>
<protein>
    <submittedName>
        <fullName evidence="4">Transcriptional antiterminator</fullName>
    </submittedName>
</protein>
<dbReference type="GO" id="GO:0006355">
    <property type="term" value="P:regulation of DNA-templated transcription"/>
    <property type="evidence" value="ECO:0007669"/>
    <property type="project" value="InterPro"/>
</dbReference>
<evidence type="ECO:0000259" key="3">
    <source>
        <dbReference type="PROSITE" id="PS51372"/>
    </source>
</evidence>
<dbReference type="Gene3D" id="3.40.930.10">
    <property type="entry name" value="Mannitol-specific EII, Chain A"/>
    <property type="match status" value="1"/>
</dbReference>
<dbReference type="Pfam" id="PF00874">
    <property type="entry name" value="PRD"/>
    <property type="match status" value="1"/>
</dbReference>
<dbReference type="SUPFAM" id="SSF55804">
    <property type="entry name" value="Phoshotransferase/anion transport protein"/>
    <property type="match status" value="1"/>
</dbReference>
<keyword evidence="1" id="KW-0677">Repeat</keyword>
<gene>
    <name evidence="4" type="ORF">EC847_1322</name>
</gene>
<dbReference type="OrthoDB" id="3710983at2"/>